<keyword evidence="2" id="KW-0378">Hydrolase</keyword>
<dbReference type="InterPro" id="IPR004843">
    <property type="entry name" value="Calcineurin-like_PHP"/>
</dbReference>
<keyword evidence="1" id="KW-0479">Metal-binding</keyword>
<sequence>MTLVAHLSDLHFGRERAVVVEGLLADLRVLRPDLIIVSGDLTERAFHWQFRRARRFLGRLPAPWIATPGNHDVPLLPLFERLGRPTARFAQHIDPSRVPVRQAGEAWVAGLCTAHGKTWKDGAIQPDLLDEVDALARGAPQGARRIVIAHHPFQPPPDDPRYRLVDGWEAGLRQLSAAGVDMVLGGHIHRAYAVDVAGALGLDRPLLIVQAPTAVSPHLRDRPNGYNLLRLEGARVEIAARYWDGRGFTEEALGRWTLAERSPADLKRRAVA</sequence>
<feature type="domain" description="Calcineurin-like phosphoesterase" evidence="5">
    <location>
        <begin position="4"/>
        <end position="190"/>
    </location>
</feature>
<evidence type="ECO:0000313" key="7">
    <source>
        <dbReference type="Proteomes" id="UP001057520"/>
    </source>
</evidence>
<dbReference type="InterPro" id="IPR029052">
    <property type="entry name" value="Metallo-depent_PP-like"/>
</dbReference>
<gene>
    <name evidence="6" type="ORF">MZV50_18575</name>
</gene>
<dbReference type="InterPro" id="IPR050884">
    <property type="entry name" value="CNP_phosphodiesterase-III"/>
</dbReference>
<name>A0ABY4ZPP4_9CAUL</name>
<accession>A0ABY4ZPP4</accession>
<evidence type="ECO:0000256" key="4">
    <source>
        <dbReference type="ARBA" id="ARBA00025742"/>
    </source>
</evidence>
<evidence type="ECO:0000256" key="3">
    <source>
        <dbReference type="ARBA" id="ARBA00023004"/>
    </source>
</evidence>
<keyword evidence="3" id="KW-0408">Iron</keyword>
<evidence type="ECO:0000313" key="6">
    <source>
        <dbReference type="EMBL" id="USQ94571.1"/>
    </source>
</evidence>
<dbReference type="EMBL" id="CP096040">
    <property type="protein sequence ID" value="USQ94571.1"/>
    <property type="molecule type" value="Genomic_DNA"/>
</dbReference>
<evidence type="ECO:0000256" key="1">
    <source>
        <dbReference type="ARBA" id="ARBA00022723"/>
    </source>
</evidence>
<protein>
    <submittedName>
        <fullName evidence="6">Metallophosphoesterase</fullName>
    </submittedName>
</protein>
<evidence type="ECO:0000259" key="5">
    <source>
        <dbReference type="Pfam" id="PF00149"/>
    </source>
</evidence>
<dbReference type="PANTHER" id="PTHR42988:SF2">
    <property type="entry name" value="CYCLIC NUCLEOTIDE PHOSPHODIESTERASE CBUA0032-RELATED"/>
    <property type="match status" value="1"/>
</dbReference>
<dbReference type="SUPFAM" id="SSF56300">
    <property type="entry name" value="Metallo-dependent phosphatases"/>
    <property type="match status" value="1"/>
</dbReference>
<reference evidence="6 7" key="1">
    <citation type="submission" date="2022-04" db="EMBL/GenBank/DDBJ databases">
        <title>Genome sequence of soybean root-associated Caulobacter segnis RL271.</title>
        <authorList>
            <person name="Longley R."/>
            <person name="Bonito G."/>
            <person name="Trigodet F."/>
            <person name="Crosson S."/>
            <person name="Fiebig A."/>
        </authorList>
    </citation>
    <scope>NUCLEOTIDE SEQUENCE [LARGE SCALE GENOMIC DNA]</scope>
    <source>
        <strain evidence="6 7">RL271</strain>
    </source>
</reference>
<dbReference type="Proteomes" id="UP001057520">
    <property type="component" value="Chromosome"/>
</dbReference>
<evidence type="ECO:0000256" key="2">
    <source>
        <dbReference type="ARBA" id="ARBA00022801"/>
    </source>
</evidence>
<dbReference type="PANTHER" id="PTHR42988">
    <property type="entry name" value="PHOSPHOHYDROLASE"/>
    <property type="match status" value="1"/>
</dbReference>
<keyword evidence="7" id="KW-1185">Reference proteome</keyword>
<comment type="similarity">
    <text evidence="4">Belongs to the cyclic nucleotide phosphodiesterase class-III family.</text>
</comment>
<dbReference type="Pfam" id="PF00149">
    <property type="entry name" value="Metallophos"/>
    <property type="match status" value="1"/>
</dbReference>
<proteinExistence type="inferred from homology"/>
<organism evidence="6 7">
    <name type="scientific">Caulobacter segnis</name>
    <dbReference type="NCBI Taxonomy" id="88688"/>
    <lineage>
        <taxon>Bacteria</taxon>
        <taxon>Pseudomonadati</taxon>
        <taxon>Pseudomonadota</taxon>
        <taxon>Alphaproteobacteria</taxon>
        <taxon>Caulobacterales</taxon>
        <taxon>Caulobacteraceae</taxon>
        <taxon>Caulobacter</taxon>
    </lineage>
</organism>
<dbReference type="Gene3D" id="3.60.21.10">
    <property type="match status" value="1"/>
</dbReference>